<keyword evidence="1" id="KW-0805">Transcription regulation</keyword>
<dbReference type="RefSeq" id="WP_008294185.1">
    <property type="nucleotide sequence ID" value="NZ_CM002299.1"/>
</dbReference>
<dbReference type="SUPFAM" id="SSF46785">
    <property type="entry name" value="Winged helix' DNA-binding domain"/>
    <property type="match status" value="1"/>
</dbReference>
<dbReference type="PANTHER" id="PTHR30154">
    <property type="entry name" value="LEUCINE-RESPONSIVE REGULATORY PROTEIN"/>
    <property type="match status" value="1"/>
</dbReference>
<dbReference type="Gene3D" id="3.30.70.920">
    <property type="match status" value="1"/>
</dbReference>
<keyword evidence="3" id="KW-0804">Transcription</keyword>
<dbReference type="InterPro" id="IPR011991">
    <property type="entry name" value="ArsR-like_HTH"/>
</dbReference>
<gene>
    <name evidence="5" type="ORF">KT71_08777</name>
</gene>
<organism evidence="5 6">
    <name type="scientific">Congregibacter litoralis KT71</name>
    <dbReference type="NCBI Taxonomy" id="314285"/>
    <lineage>
        <taxon>Bacteria</taxon>
        <taxon>Pseudomonadati</taxon>
        <taxon>Pseudomonadota</taxon>
        <taxon>Gammaproteobacteria</taxon>
        <taxon>Cellvibrionales</taxon>
        <taxon>Halieaceae</taxon>
        <taxon>Congregibacter</taxon>
    </lineage>
</organism>
<dbReference type="InterPro" id="IPR036388">
    <property type="entry name" value="WH-like_DNA-bd_sf"/>
</dbReference>
<dbReference type="SMART" id="SM00344">
    <property type="entry name" value="HTH_ASNC"/>
    <property type="match status" value="1"/>
</dbReference>
<dbReference type="InterPro" id="IPR011008">
    <property type="entry name" value="Dimeric_a/b-barrel"/>
</dbReference>
<reference evidence="5 6" key="2">
    <citation type="journal article" date="2009" name="PLoS ONE">
        <title>The photosynthetic apparatus and its regulation in the aerobic gammaproteobacterium Congregibacter litoralis gen. nov., sp. nov.</title>
        <authorList>
            <person name="Spring S."/>
            <person name="Lunsdorf H."/>
            <person name="Fuchs B.M."/>
            <person name="Tindall B.J."/>
        </authorList>
    </citation>
    <scope>NUCLEOTIDE SEQUENCE [LARGE SCALE GENOMIC DNA]</scope>
    <source>
        <strain evidence="5">KT71</strain>
    </source>
</reference>
<protein>
    <submittedName>
        <fullName evidence="5">Transcriptional regulator, AsnC family</fullName>
    </submittedName>
</protein>
<dbReference type="Gene3D" id="1.10.10.10">
    <property type="entry name" value="Winged helix-like DNA-binding domain superfamily/Winged helix DNA-binding domain"/>
    <property type="match status" value="1"/>
</dbReference>
<name>A4A4I6_9GAMM</name>
<dbReference type="STRING" id="314285.KT71_08777"/>
<dbReference type="Proteomes" id="UP000019205">
    <property type="component" value="Chromosome"/>
</dbReference>
<evidence type="ECO:0000256" key="1">
    <source>
        <dbReference type="ARBA" id="ARBA00023015"/>
    </source>
</evidence>
<dbReference type="PROSITE" id="PS00519">
    <property type="entry name" value="HTH_ASNC_1"/>
    <property type="match status" value="1"/>
</dbReference>
<dbReference type="HOGENOM" id="CLU_091233_0_2_6"/>
<dbReference type="InterPro" id="IPR019888">
    <property type="entry name" value="Tscrpt_reg_AsnC-like"/>
</dbReference>
<evidence type="ECO:0000313" key="6">
    <source>
        <dbReference type="Proteomes" id="UP000019205"/>
    </source>
</evidence>
<dbReference type="OrthoDB" id="166264at2"/>
<dbReference type="Pfam" id="PF01037">
    <property type="entry name" value="AsnC_trans_reg"/>
    <property type="match status" value="1"/>
</dbReference>
<dbReference type="PRINTS" id="PR00033">
    <property type="entry name" value="HTHASNC"/>
</dbReference>
<dbReference type="InterPro" id="IPR019885">
    <property type="entry name" value="Tscrpt_reg_HTH_AsnC-type_CS"/>
</dbReference>
<dbReference type="GO" id="GO:0006355">
    <property type="term" value="P:regulation of DNA-templated transcription"/>
    <property type="evidence" value="ECO:0007669"/>
    <property type="project" value="UniProtKB-ARBA"/>
</dbReference>
<dbReference type="eggNOG" id="COG1522">
    <property type="taxonomic scope" value="Bacteria"/>
</dbReference>
<dbReference type="AlphaFoldDB" id="A4A4I6"/>
<sequence length="149" mass="16593">MLDTADRRILEVLQTDASLSLADLSEHVALSRSACGRRLQRLESEGYIKGRVTLLNAEKVGLPLTVFISIKTNQHTSAWATRFQKVVEKLPGVLEVYRMAGETDYLLKAVVPDMPGYDRLYQQLIKAELTDVSAGFVMEEIKSTVALPL</sequence>
<evidence type="ECO:0000259" key="4">
    <source>
        <dbReference type="PROSITE" id="PS50956"/>
    </source>
</evidence>
<dbReference type="InterPro" id="IPR000485">
    <property type="entry name" value="AsnC-type_HTH_dom"/>
</dbReference>
<accession>A4A4I6</accession>
<evidence type="ECO:0000313" key="5">
    <source>
        <dbReference type="EMBL" id="EAQ98707.1"/>
    </source>
</evidence>
<dbReference type="GO" id="GO:0005829">
    <property type="term" value="C:cytosol"/>
    <property type="evidence" value="ECO:0007669"/>
    <property type="project" value="TreeGrafter"/>
</dbReference>
<dbReference type="GO" id="GO:0043200">
    <property type="term" value="P:response to amino acid"/>
    <property type="evidence" value="ECO:0007669"/>
    <property type="project" value="TreeGrafter"/>
</dbReference>
<dbReference type="Pfam" id="PF13412">
    <property type="entry name" value="HTH_24"/>
    <property type="match status" value="1"/>
</dbReference>
<comment type="caution">
    <text evidence="5">The sequence shown here is derived from an EMBL/GenBank/DDBJ whole genome shotgun (WGS) entry which is preliminary data.</text>
</comment>
<feature type="domain" description="HTH asnC-type" evidence="4">
    <location>
        <begin position="2"/>
        <end position="63"/>
    </location>
</feature>
<dbReference type="EMBL" id="AAOA02000003">
    <property type="protein sequence ID" value="EAQ98707.1"/>
    <property type="molecule type" value="Genomic_DNA"/>
</dbReference>
<reference evidence="5 6" key="1">
    <citation type="journal article" date="2007" name="Proc. Natl. Acad. Sci. U.S.A.">
        <title>Characterization of a marine gammaproteobacterium capable of aerobic anoxygenic photosynthesis.</title>
        <authorList>
            <person name="Fuchs B.M."/>
            <person name="Spring S."/>
            <person name="Teeling H."/>
            <person name="Quast C."/>
            <person name="Wulf J."/>
            <person name="Schattenhofer M."/>
            <person name="Yan S."/>
            <person name="Ferriera S."/>
            <person name="Johnson J."/>
            <person name="Glockner F.O."/>
            <person name="Amann R."/>
        </authorList>
    </citation>
    <scope>NUCLEOTIDE SEQUENCE [LARGE SCALE GENOMIC DNA]</scope>
    <source>
        <strain evidence="5">KT71</strain>
    </source>
</reference>
<keyword evidence="6" id="KW-1185">Reference proteome</keyword>
<dbReference type="CDD" id="cd00090">
    <property type="entry name" value="HTH_ARSR"/>
    <property type="match status" value="1"/>
</dbReference>
<evidence type="ECO:0000256" key="3">
    <source>
        <dbReference type="ARBA" id="ARBA00023163"/>
    </source>
</evidence>
<keyword evidence="2" id="KW-0238">DNA-binding</keyword>
<dbReference type="InterPro" id="IPR019887">
    <property type="entry name" value="Tscrpt_reg_AsnC/Lrp_C"/>
</dbReference>
<dbReference type="PANTHER" id="PTHR30154:SF17">
    <property type="entry name" value="DNA-BINDING TRANSCRIPTIONAL ACTIVATOR DECR"/>
    <property type="match status" value="1"/>
</dbReference>
<dbReference type="GO" id="GO:0043565">
    <property type="term" value="F:sequence-specific DNA binding"/>
    <property type="evidence" value="ECO:0007669"/>
    <property type="project" value="InterPro"/>
</dbReference>
<dbReference type="PROSITE" id="PS50956">
    <property type="entry name" value="HTH_ASNC_2"/>
    <property type="match status" value="1"/>
</dbReference>
<evidence type="ECO:0000256" key="2">
    <source>
        <dbReference type="ARBA" id="ARBA00023125"/>
    </source>
</evidence>
<dbReference type="InterPro" id="IPR036390">
    <property type="entry name" value="WH_DNA-bd_sf"/>
</dbReference>
<dbReference type="SUPFAM" id="SSF54909">
    <property type="entry name" value="Dimeric alpha+beta barrel"/>
    <property type="match status" value="1"/>
</dbReference>
<proteinExistence type="predicted"/>